<proteinExistence type="predicted"/>
<sequence length="891" mass="102921">MINYRDYEKQVYDWLMQKHDTDSTFTFSVRQNASKGLELDYFIGTEKSNYFATTFWTLPVSYPGSSSDSINLKFGSKGDSYTYKFEFTQTNKPQDNQNQSVLNIVQASEKPIQEILGLKREGSTNKKMFSYVTNQPSESYKDLTTMLLDIEKDLELIIPIVNKAIVEEKKNNLEVTAHLITLEEFNAMQDKLSRRFEKHKSHSLNSAEESPKYWLYAPGRNAEHWDAFYEEGIVAIGWDKLGDLSQYESKEDVFDALKENYGGEGDKRNDVAANYEICNDMQIGDIVIVKRGRGELLGYGVITSEYFFDTSRAGYKSCRTVDWKLKGNWQTTFSLVLKTLTDVTQYDSKSAEYEFYYENLMGIMMNIDNKDLFELYNDYLIKTRGNEIKESTIEGYVETASVKITERWNELYNDKFDPRLLNYSNLIKIDPLMEKGFSGYSSFASFIYDFIDELEVYVEPTNQILFGPPGTGKTFYLKDELFDKYTIEETSISHDKFFEESVSDLTWWHVIALALLEIGTARVNAILENRWVAKKASLSESKNVRATLWGTLQMHTIVESKNVAYTQRQAPFIFDKNEDKSWSLLESELKEQVPELYDLLDKVNNFEASPDKVIKNYSFVTFHQSFAYEDFIEGIKPVLPENEAEDAKDLGYTIEDGVFKLLCTKAKNDPDNRYAIFIDEINRGNVSAIFGELITLIEVDKRTGAKNELRIKLPYSKKEFSVPSNLDIYGTMNTADRSVEALDTALRRRFEFKEMMPDYDVIANEEVEGVFLSGVLKRINERIELLIDRDHEIGHSYFVGVETVEQLAKAFNNKIVPLLQEYFYGDYGKIGLVLGKGFVEEKDNKTIRFSDFKYENSEDFKTPTYILKRVNSLSIVDAVNVLLNEKETREA</sequence>
<dbReference type="Pfam" id="PF07728">
    <property type="entry name" value="AAA_5"/>
    <property type="match status" value="1"/>
</dbReference>
<dbReference type="OrthoDB" id="9781481at2"/>
<evidence type="ECO:0000259" key="1">
    <source>
        <dbReference type="Pfam" id="PF07728"/>
    </source>
</evidence>
<dbReference type="AlphaFoldDB" id="A0A3D9N2G1"/>
<dbReference type="PANTHER" id="PTHR37291">
    <property type="entry name" value="5-METHYLCYTOSINE-SPECIFIC RESTRICTION ENZYME B"/>
    <property type="match status" value="1"/>
</dbReference>
<dbReference type="InterPro" id="IPR052934">
    <property type="entry name" value="Methyl-DNA_Rec/Restrict_Enz"/>
</dbReference>
<reference evidence="2 3" key="1">
    <citation type="submission" date="2018-07" db="EMBL/GenBank/DDBJ databases">
        <title>Genomic Encyclopedia of Type Strains, Phase III (KMG-III): the genomes of soil and plant-associated and newly described type strains.</title>
        <authorList>
            <person name="Whitman W."/>
        </authorList>
    </citation>
    <scope>NUCLEOTIDE SEQUENCE [LARGE SCALE GENOMIC DNA]</scope>
    <source>
        <strain evidence="2 3">CECT 7948</strain>
    </source>
</reference>
<dbReference type="EMBL" id="QREI01000003">
    <property type="protein sequence ID" value="REE25022.1"/>
    <property type="molecule type" value="Genomic_DNA"/>
</dbReference>
<accession>A0A3D9N2G1</accession>
<dbReference type="Proteomes" id="UP000256919">
    <property type="component" value="Unassembled WGS sequence"/>
</dbReference>
<evidence type="ECO:0000313" key="2">
    <source>
        <dbReference type="EMBL" id="REE25022.1"/>
    </source>
</evidence>
<dbReference type="GO" id="GO:0005524">
    <property type="term" value="F:ATP binding"/>
    <property type="evidence" value="ECO:0007669"/>
    <property type="project" value="InterPro"/>
</dbReference>
<evidence type="ECO:0000313" key="3">
    <source>
        <dbReference type="Proteomes" id="UP000256919"/>
    </source>
</evidence>
<dbReference type="InterPro" id="IPR011704">
    <property type="entry name" value="ATPase_dyneun-rel_AAA"/>
</dbReference>
<dbReference type="Gene3D" id="3.40.50.300">
    <property type="entry name" value="P-loop containing nucleotide triphosphate hydrolases"/>
    <property type="match status" value="1"/>
</dbReference>
<dbReference type="RefSeq" id="WP_115809454.1">
    <property type="nucleotide sequence ID" value="NZ_QREI01000003.1"/>
</dbReference>
<feature type="domain" description="ATPase dynein-related AAA" evidence="1">
    <location>
        <begin position="616"/>
        <end position="750"/>
    </location>
</feature>
<dbReference type="PANTHER" id="PTHR37291:SF1">
    <property type="entry name" value="TYPE IV METHYL-DIRECTED RESTRICTION ENZYME ECOKMCRB SUBUNIT"/>
    <property type="match status" value="1"/>
</dbReference>
<gene>
    <name evidence="2" type="ORF">DFQ09_103329</name>
</gene>
<comment type="caution">
    <text evidence="2">The sequence shown here is derived from an EMBL/GenBank/DDBJ whole genome shotgun (WGS) entry which is preliminary data.</text>
</comment>
<keyword evidence="3" id="KW-1185">Reference proteome</keyword>
<dbReference type="InterPro" id="IPR027417">
    <property type="entry name" value="P-loop_NTPase"/>
</dbReference>
<protein>
    <submittedName>
        <fullName evidence="2">Dynein-related subfamily AAA family protein</fullName>
    </submittedName>
</protein>
<dbReference type="GO" id="GO:0016887">
    <property type="term" value="F:ATP hydrolysis activity"/>
    <property type="evidence" value="ECO:0007669"/>
    <property type="project" value="InterPro"/>
</dbReference>
<organism evidence="2 3">
    <name type="scientific">Winogradskyella pacifica</name>
    <dbReference type="NCBI Taxonomy" id="664642"/>
    <lineage>
        <taxon>Bacteria</taxon>
        <taxon>Pseudomonadati</taxon>
        <taxon>Bacteroidota</taxon>
        <taxon>Flavobacteriia</taxon>
        <taxon>Flavobacteriales</taxon>
        <taxon>Flavobacteriaceae</taxon>
        <taxon>Winogradskyella</taxon>
    </lineage>
</organism>
<dbReference type="SUPFAM" id="SSF52540">
    <property type="entry name" value="P-loop containing nucleoside triphosphate hydrolases"/>
    <property type="match status" value="1"/>
</dbReference>
<name>A0A3D9N2G1_9FLAO</name>